<feature type="domain" description="Glycosyltransferase 2-like" evidence="3">
    <location>
        <begin position="7"/>
        <end position="167"/>
    </location>
</feature>
<keyword evidence="5" id="KW-1185">Reference proteome</keyword>
<reference evidence="5" key="1">
    <citation type="journal article" date="2019" name="Int. J. Syst. Evol. Microbiol.">
        <title>The Global Catalogue of Microorganisms (GCM) 10K type strain sequencing project: providing services to taxonomists for standard genome sequencing and annotation.</title>
        <authorList>
            <consortium name="The Broad Institute Genomics Platform"/>
            <consortium name="The Broad Institute Genome Sequencing Center for Infectious Disease"/>
            <person name="Wu L."/>
            <person name="Ma J."/>
        </authorList>
    </citation>
    <scope>NUCLEOTIDE SEQUENCE [LARGE SCALE GENOMIC DNA]</scope>
    <source>
        <strain evidence="5">KCTC 23707</strain>
    </source>
</reference>
<accession>A0ABW5DJX9</accession>
<name>A0ABW5DJX9_9HYPH</name>
<dbReference type="PANTHER" id="PTHR22916:SF51">
    <property type="entry name" value="GLYCOSYLTRANSFERASE EPSH-RELATED"/>
    <property type="match status" value="1"/>
</dbReference>
<evidence type="ECO:0000313" key="4">
    <source>
        <dbReference type="EMBL" id="MFD2260816.1"/>
    </source>
</evidence>
<dbReference type="SUPFAM" id="SSF53448">
    <property type="entry name" value="Nucleotide-diphospho-sugar transferases"/>
    <property type="match status" value="1"/>
</dbReference>
<organism evidence="4 5">
    <name type="scientific">Chelativorans composti</name>
    <dbReference type="NCBI Taxonomy" id="768533"/>
    <lineage>
        <taxon>Bacteria</taxon>
        <taxon>Pseudomonadati</taxon>
        <taxon>Pseudomonadota</taxon>
        <taxon>Alphaproteobacteria</taxon>
        <taxon>Hyphomicrobiales</taxon>
        <taxon>Phyllobacteriaceae</taxon>
        <taxon>Chelativorans</taxon>
    </lineage>
</organism>
<dbReference type="Gene3D" id="3.90.550.10">
    <property type="entry name" value="Spore Coat Polysaccharide Biosynthesis Protein SpsA, Chain A"/>
    <property type="match status" value="1"/>
</dbReference>
<dbReference type="InterPro" id="IPR029044">
    <property type="entry name" value="Nucleotide-diphossugar_trans"/>
</dbReference>
<evidence type="ECO:0000256" key="2">
    <source>
        <dbReference type="ARBA" id="ARBA00022679"/>
    </source>
</evidence>
<dbReference type="RefSeq" id="WP_345098294.1">
    <property type="nucleotide sequence ID" value="NZ_BAABGS010000012.1"/>
</dbReference>
<sequence>MPSPVVSVIVPVYNLEFYLERCLDSLVRQTLKDIEVIVVNDGSTDDSQIVIDEFVRRHPHLFRVFIKNNGGHGSACNLGIDRAKGEYVTFLDGDDYFDPDSIEFMYRKAVETRCDLLMANLMYRFPGGYKQPFKAVALKEEAMLSEEDRALLYRNWATPCGRLYRKTIFEDPEVRFREGIIFADANFAPKAYLAAKRIYYVDREVHHYDMTRPTQTMKQSDRRILDIVPSLIDMLEFHRGKGEFERLRPHLQAYTVMHAVGWISKVESLEGYDKLTALREIFDVPEKYFGSSWVRDEIIEKIFGKIRARRIPIDRLFNHRSVIITWKLTRYLRRLDRLIERLLLLPVSVYRRLKGWTWRAVQRIA</sequence>
<gene>
    <name evidence="4" type="ORF">ACFSMZ_13760</name>
</gene>
<dbReference type="Pfam" id="PF00535">
    <property type="entry name" value="Glycos_transf_2"/>
    <property type="match status" value="1"/>
</dbReference>
<evidence type="ECO:0000259" key="3">
    <source>
        <dbReference type="Pfam" id="PF00535"/>
    </source>
</evidence>
<dbReference type="PANTHER" id="PTHR22916">
    <property type="entry name" value="GLYCOSYLTRANSFERASE"/>
    <property type="match status" value="1"/>
</dbReference>
<protein>
    <submittedName>
        <fullName evidence="4">Glycosyltransferase family A protein</fullName>
    </submittedName>
</protein>
<dbReference type="CDD" id="cd00761">
    <property type="entry name" value="Glyco_tranf_GTA_type"/>
    <property type="match status" value="1"/>
</dbReference>
<keyword evidence="1" id="KW-0328">Glycosyltransferase</keyword>
<dbReference type="EMBL" id="JBHUIR010000054">
    <property type="protein sequence ID" value="MFD2260816.1"/>
    <property type="molecule type" value="Genomic_DNA"/>
</dbReference>
<keyword evidence="2" id="KW-0808">Transferase</keyword>
<dbReference type="InterPro" id="IPR001173">
    <property type="entry name" value="Glyco_trans_2-like"/>
</dbReference>
<evidence type="ECO:0000313" key="5">
    <source>
        <dbReference type="Proteomes" id="UP001597373"/>
    </source>
</evidence>
<proteinExistence type="predicted"/>
<comment type="caution">
    <text evidence="4">The sequence shown here is derived from an EMBL/GenBank/DDBJ whole genome shotgun (WGS) entry which is preliminary data.</text>
</comment>
<evidence type="ECO:0000256" key="1">
    <source>
        <dbReference type="ARBA" id="ARBA00022676"/>
    </source>
</evidence>
<dbReference type="Proteomes" id="UP001597373">
    <property type="component" value="Unassembled WGS sequence"/>
</dbReference>